<evidence type="ECO:0000256" key="4">
    <source>
        <dbReference type="ARBA" id="ARBA00022723"/>
    </source>
</evidence>
<dbReference type="SUPFAM" id="SSF81296">
    <property type="entry name" value="E set domains"/>
    <property type="match status" value="1"/>
</dbReference>
<keyword evidence="8 9" id="KW-0472">Membrane</keyword>
<feature type="transmembrane region" description="Helical" evidence="9">
    <location>
        <begin position="290"/>
        <end position="316"/>
    </location>
</feature>
<comment type="subcellular location">
    <subcellularLocation>
        <location evidence="1">Cell membrane</location>
        <topology evidence="1">Multi-pass membrane protein</topology>
    </subcellularLocation>
</comment>
<dbReference type="GO" id="GO:0042597">
    <property type="term" value="C:periplasmic space"/>
    <property type="evidence" value="ECO:0007669"/>
    <property type="project" value="InterPro"/>
</dbReference>
<reference evidence="13 14" key="1">
    <citation type="submission" date="2020-02" db="EMBL/GenBank/DDBJ databases">
        <title>The whole genome sequence of CPCC 205119.</title>
        <authorList>
            <person name="Jiang Z."/>
        </authorList>
    </citation>
    <scope>NUCLEOTIDE SEQUENCE [LARGE SCALE GENOMIC DNA]</scope>
    <source>
        <strain evidence="13 14">CPCC 205119</strain>
    </source>
</reference>
<feature type="transmembrane region" description="Helical" evidence="9">
    <location>
        <begin position="231"/>
        <end position="250"/>
    </location>
</feature>
<dbReference type="Pfam" id="PF04234">
    <property type="entry name" value="CopC"/>
    <property type="match status" value="1"/>
</dbReference>
<dbReference type="InterPro" id="IPR014756">
    <property type="entry name" value="Ig_E-set"/>
</dbReference>
<dbReference type="GO" id="GO:0005507">
    <property type="term" value="F:copper ion binding"/>
    <property type="evidence" value="ECO:0007669"/>
    <property type="project" value="InterPro"/>
</dbReference>
<feature type="domain" description="CopC" evidence="11">
    <location>
        <begin position="32"/>
        <end position="125"/>
    </location>
</feature>
<evidence type="ECO:0000259" key="12">
    <source>
        <dbReference type="Pfam" id="PF05425"/>
    </source>
</evidence>
<feature type="transmembrane region" description="Helical" evidence="9">
    <location>
        <begin position="156"/>
        <end position="175"/>
    </location>
</feature>
<keyword evidence="2" id="KW-1003">Cell membrane</keyword>
<dbReference type="InterPro" id="IPR032694">
    <property type="entry name" value="CopC/D"/>
</dbReference>
<dbReference type="InterPro" id="IPR008457">
    <property type="entry name" value="Cu-R_CopD_dom"/>
</dbReference>
<keyword evidence="6 9" id="KW-1133">Transmembrane helix</keyword>
<feature type="chain" id="PRO_5029541691" evidence="10">
    <location>
        <begin position="21"/>
        <end position="579"/>
    </location>
</feature>
<dbReference type="GO" id="GO:0006825">
    <property type="term" value="P:copper ion transport"/>
    <property type="evidence" value="ECO:0007669"/>
    <property type="project" value="InterPro"/>
</dbReference>
<dbReference type="AlphaFoldDB" id="A0A7K3WC85"/>
<keyword evidence="4" id="KW-0479">Metal-binding</keyword>
<evidence type="ECO:0000256" key="7">
    <source>
        <dbReference type="ARBA" id="ARBA00023008"/>
    </source>
</evidence>
<feature type="transmembrane region" description="Helical" evidence="9">
    <location>
        <begin position="336"/>
        <end position="354"/>
    </location>
</feature>
<feature type="transmembrane region" description="Helical" evidence="9">
    <location>
        <begin position="262"/>
        <end position="284"/>
    </location>
</feature>
<name>A0A7K3WC85_9ACTN</name>
<feature type="transmembrane region" description="Helical" evidence="9">
    <location>
        <begin position="437"/>
        <end position="458"/>
    </location>
</feature>
<dbReference type="InterPro" id="IPR014755">
    <property type="entry name" value="Cu-Rt/internalin_Ig-like"/>
</dbReference>
<sequence length="579" mass="57357">MRRLVALPLLLLALLGLAGAVDVGTARPASAHAVLADTTPAADARLDVAPTIVELRFSEAVSLGAGYARVLAAGGDRVDTGSAAVAGDVLTVPLRTGLSEGSYVVTWRVVSADSHPVSGAYAFVVGDAELVPADAAASGSGTDAAVAVALPAARTLGYAGLAAGIGVPVLLALCWPGGWALARLRRLATAGAAGVAVAALASFLLQGPYAAGAGLGSLLDPALLDSTASSAYGATLLLRALLALMLAALLATVRLPPGRPALVGGAVLATGLVLTTAAVGHPVAGAGTGLAVAAAVVHVAAMVVWLGGLAGLLVALLRPGVPVAELREALPRFSRLAFGAVSALVVSGVVQSVREVGSLGALVSTSYGWLLVAKLALVAVVLAAAGVSRVWVQQHVGALAGRRVVGHVTAHAFAATPGPQERVDAAELDTAPFRRSVLVEAAVAAVVLAVSAVLVGTAPAADAAGRPVDVTLPLQSSAGSTGNGSVGLTLDPASPGPTAMHIYLLDESGRLVQPRDIAVDLREPAQQIGPLAAELEPSGPGHWTGVDVAFPTAGNWTVTVTVRLDQFTAVTASTVVAVR</sequence>
<evidence type="ECO:0000256" key="5">
    <source>
        <dbReference type="ARBA" id="ARBA00022729"/>
    </source>
</evidence>
<keyword evidence="14" id="KW-1185">Reference proteome</keyword>
<evidence type="ECO:0000256" key="3">
    <source>
        <dbReference type="ARBA" id="ARBA00022692"/>
    </source>
</evidence>
<dbReference type="GO" id="GO:0046688">
    <property type="term" value="P:response to copper ion"/>
    <property type="evidence" value="ECO:0007669"/>
    <property type="project" value="InterPro"/>
</dbReference>
<feature type="domain" description="Copper resistance protein D" evidence="12">
    <location>
        <begin position="328"/>
        <end position="454"/>
    </location>
</feature>
<dbReference type="PANTHER" id="PTHR34820:SF4">
    <property type="entry name" value="INNER MEMBRANE PROTEIN YEBZ"/>
    <property type="match status" value="1"/>
</dbReference>
<evidence type="ECO:0000256" key="10">
    <source>
        <dbReference type="SAM" id="SignalP"/>
    </source>
</evidence>
<feature type="transmembrane region" description="Helical" evidence="9">
    <location>
        <begin position="187"/>
        <end position="211"/>
    </location>
</feature>
<keyword evidence="3 9" id="KW-0812">Transmembrane</keyword>
<accession>A0A7K3WC85</accession>
<dbReference type="GO" id="GO:0005886">
    <property type="term" value="C:plasma membrane"/>
    <property type="evidence" value="ECO:0007669"/>
    <property type="project" value="UniProtKB-SubCell"/>
</dbReference>
<gene>
    <name evidence="13" type="ORF">G1H19_08235</name>
</gene>
<dbReference type="InterPro" id="IPR007348">
    <property type="entry name" value="CopC_dom"/>
</dbReference>
<organism evidence="13 14">
    <name type="scientific">Goekera deserti</name>
    <dbReference type="NCBI Taxonomy" id="2497753"/>
    <lineage>
        <taxon>Bacteria</taxon>
        <taxon>Bacillati</taxon>
        <taxon>Actinomycetota</taxon>
        <taxon>Actinomycetes</taxon>
        <taxon>Geodermatophilales</taxon>
        <taxon>Geodermatophilaceae</taxon>
        <taxon>Goekera</taxon>
    </lineage>
</organism>
<keyword evidence="5 10" id="KW-0732">Signal</keyword>
<dbReference type="Gene3D" id="2.60.40.1220">
    <property type="match status" value="1"/>
</dbReference>
<evidence type="ECO:0000256" key="1">
    <source>
        <dbReference type="ARBA" id="ARBA00004651"/>
    </source>
</evidence>
<keyword evidence="7" id="KW-0186">Copper</keyword>
<evidence type="ECO:0000256" key="8">
    <source>
        <dbReference type="ARBA" id="ARBA00023136"/>
    </source>
</evidence>
<evidence type="ECO:0000313" key="14">
    <source>
        <dbReference type="Proteomes" id="UP000470470"/>
    </source>
</evidence>
<feature type="signal peptide" evidence="10">
    <location>
        <begin position="1"/>
        <end position="20"/>
    </location>
</feature>
<dbReference type="Proteomes" id="UP000470470">
    <property type="component" value="Unassembled WGS sequence"/>
</dbReference>
<evidence type="ECO:0000313" key="13">
    <source>
        <dbReference type="EMBL" id="NEL53984.1"/>
    </source>
</evidence>
<dbReference type="RefSeq" id="WP_162392736.1">
    <property type="nucleotide sequence ID" value="NZ_JAABOZ010000002.1"/>
</dbReference>
<feature type="transmembrane region" description="Helical" evidence="9">
    <location>
        <begin position="366"/>
        <end position="392"/>
    </location>
</feature>
<evidence type="ECO:0000256" key="2">
    <source>
        <dbReference type="ARBA" id="ARBA00022475"/>
    </source>
</evidence>
<protein>
    <submittedName>
        <fullName evidence="13">Copper resistance protein CopC</fullName>
    </submittedName>
</protein>
<dbReference type="PANTHER" id="PTHR34820">
    <property type="entry name" value="INNER MEMBRANE PROTEIN YEBZ"/>
    <property type="match status" value="1"/>
</dbReference>
<evidence type="ECO:0000256" key="6">
    <source>
        <dbReference type="ARBA" id="ARBA00022989"/>
    </source>
</evidence>
<evidence type="ECO:0000256" key="9">
    <source>
        <dbReference type="SAM" id="Phobius"/>
    </source>
</evidence>
<evidence type="ECO:0000259" key="11">
    <source>
        <dbReference type="Pfam" id="PF04234"/>
    </source>
</evidence>
<comment type="caution">
    <text evidence="13">The sequence shown here is derived from an EMBL/GenBank/DDBJ whole genome shotgun (WGS) entry which is preliminary data.</text>
</comment>
<proteinExistence type="predicted"/>
<dbReference type="EMBL" id="JAAGWK010000010">
    <property type="protein sequence ID" value="NEL53984.1"/>
    <property type="molecule type" value="Genomic_DNA"/>
</dbReference>
<dbReference type="Pfam" id="PF05425">
    <property type="entry name" value="CopD"/>
    <property type="match status" value="1"/>
</dbReference>